<dbReference type="SUPFAM" id="SSF52047">
    <property type="entry name" value="RNI-like"/>
    <property type="match status" value="1"/>
</dbReference>
<sequence length="587" mass="67023">MMITLPSARVLGIPELLAHIFSLSTRQANAVHARVCKEWSDAALDILWRRVTNVAHLMRLLSPLQAEYDEDGDVTWFFVNEGGGITTSDWARLKSYARRVRTLVVEHSASTLHKFVFEEIKIGNGDFLDLLPNLQRLEWYIDPYYFHLFTDKKVTHLTMRLDPQGALHKCVSEIIRDIPKFLPHLESLTLQLPSHYEHIPNDLLETQLSEVETLDDIHNAIATSLRILPLLSHVSFPKCFLVSKVVQQLSTLNKLTSTETSLPLSPCETTFPLSLAADSFISMTRLTFSMAFASATECFAQSNHPPNIVHLELVSTIIEPERDYVRLLEVLSDSYPSLEVLVLDFKQRREVDVEPTVQTAITFRSLRPILCCSKLKTLILRHYFPFILEHDDILSIAKALHSIETLLLNESPHALLKPTFPIGTLLVFRTHCPRLKRLGLYFGTGTKHIPITVPEGCLSKISSLKLGASRADPCFDVGCFLNDVCPKAFLSFSSYRSGKYRGLGSRISKEWNTVLEEREIWRLADIYSEEQMKTNNLAHVVPPRLRLEILKGNFYKQEKEKIAREKELFLEQIYQETMDEEGGWIPL</sequence>
<dbReference type="VEuPathDB" id="FungiDB:PLEOSDRAFT_158772"/>
<accession>A0A067NUS4</accession>
<dbReference type="HOGENOM" id="CLU_034759_0_0_1"/>
<dbReference type="Proteomes" id="UP000027073">
    <property type="component" value="Unassembled WGS sequence"/>
</dbReference>
<feature type="domain" description="F-box" evidence="1">
    <location>
        <begin position="14"/>
        <end position="52"/>
    </location>
</feature>
<proteinExistence type="predicted"/>
<dbReference type="EMBL" id="KL198008">
    <property type="protein sequence ID" value="KDQ27341.1"/>
    <property type="molecule type" value="Genomic_DNA"/>
</dbReference>
<evidence type="ECO:0000313" key="2">
    <source>
        <dbReference type="EMBL" id="KDQ27341.1"/>
    </source>
</evidence>
<dbReference type="OrthoDB" id="2447803at2759"/>
<dbReference type="InterPro" id="IPR001810">
    <property type="entry name" value="F-box_dom"/>
</dbReference>
<evidence type="ECO:0000259" key="1">
    <source>
        <dbReference type="Pfam" id="PF12937"/>
    </source>
</evidence>
<gene>
    <name evidence="2" type="ORF">PLEOSDRAFT_158772</name>
</gene>
<protein>
    <recommendedName>
        <fullName evidence="1">F-box domain-containing protein</fullName>
    </recommendedName>
</protein>
<name>A0A067NUS4_PLEO1</name>
<dbReference type="PANTHER" id="PTHR38926:SF5">
    <property type="entry name" value="F-BOX AND LEUCINE-RICH REPEAT PROTEIN 6"/>
    <property type="match status" value="1"/>
</dbReference>
<dbReference type="AlphaFoldDB" id="A0A067NUS4"/>
<dbReference type="InParanoid" id="A0A067NUS4"/>
<organism evidence="2 3">
    <name type="scientific">Pleurotus ostreatus (strain PC15)</name>
    <name type="common">Oyster mushroom</name>
    <dbReference type="NCBI Taxonomy" id="1137138"/>
    <lineage>
        <taxon>Eukaryota</taxon>
        <taxon>Fungi</taxon>
        <taxon>Dikarya</taxon>
        <taxon>Basidiomycota</taxon>
        <taxon>Agaricomycotina</taxon>
        <taxon>Agaricomycetes</taxon>
        <taxon>Agaricomycetidae</taxon>
        <taxon>Agaricales</taxon>
        <taxon>Pleurotineae</taxon>
        <taxon>Pleurotaceae</taxon>
        <taxon>Pleurotus</taxon>
    </lineage>
</organism>
<dbReference type="Pfam" id="PF12937">
    <property type="entry name" value="F-box-like"/>
    <property type="match status" value="1"/>
</dbReference>
<reference evidence="3" key="1">
    <citation type="journal article" date="2014" name="Proc. Natl. Acad. Sci. U.S.A.">
        <title>Extensive sampling of basidiomycete genomes demonstrates inadequacy of the white-rot/brown-rot paradigm for wood decay fungi.</title>
        <authorList>
            <person name="Riley R."/>
            <person name="Salamov A.A."/>
            <person name="Brown D.W."/>
            <person name="Nagy L.G."/>
            <person name="Floudas D."/>
            <person name="Held B.W."/>
            <person name="Levasseur A."/>
            <person name="Lombard V."/>
            <person name="Morin E."/>
            <person name="Otillar R."/>
            <person name="Lindquist E.A."/>
            <person name="Sun H."/>
            <person name="LaButti K.M."/>
            <person name="Schmutz J."/>
            <person name="Jabbour D."/>
            <person name="Luo H."/>
            <person name="Baker S.E."/>
            <person name="Pisabarro A.G."/>
            <person name="Walton J.D."/>
            <person name="Blanchette R.A."/>
            <person name="Henrissat B."/>
            <person name="Martin F."/>
            <person name="Cullen D."/>
            <person name="Hibbett D.S."/>
            <person name="Grigoriev I.V."/>
        </authorList>
    </citation>
    <scope>NUCLEOTIDE SEQUENCE [LARGE SCALE GENOMIC DNA]</scope>
    <source>
        <strain evidence="3">PC15</strain>
    </source>
</reference>
<evidence type="ECO:0000313" key="3">
    <source>
        <dbReference type="Proteomes" id="UP000027073"/>
    </source>
</evidence>
<dbReference type="PANTHER" id="PTHR38926">
    <property type="entry name" value="F-BOX DOMAIN CONTAINING PROTEIN, EXPRESSED"/>
    <property type="match status" value="1"/>
</dbReference>
<dbReference type="STRING" id="1137138.A0A067NUS4"/>